<name>A0A1X7FJ99_9PROT</name>
<gene>
    <name evidence="2" type="ORF">SAMN02982917_2918</name>
</gene>
<feature type="transmembrane region" description="Helical" evidence="1">
    <location>
        <begin position="331"/>
        <end position="351"/>
    </location>
</feature>
<keyword evidence="1" id="KW-1133">Transmembrane helix</keyword>
<evidence type="ECO:0000313" key="3">
    <source>
        <dbReference type="Proteomes" id="UP000192936"/>
    </source>
</evidence>
<reference evidence="2 3" key="1">
    <citation type="submission" date="2017-04" db="EMBL/GenBank/DDBJ databases">
        <authorList>
            <person name="Afonso C.L."/>
            <person name="Miller P.J."/>
            <person name="Scott M.A."/>
            <person name="Spackman E."/>
            <person name="Goraichik I."/>
            <person name="Dimitrov K.M."/>
            <person name="Suarez D.L."/>
            <person name="Swayne D.E."/>
        </authorList>
    </citation>
    <scope>NUCLEOTIDE SEQUENCE [LARGE SCALE GENOMIC DNA]</scope>
    <source>
        <strain evidence="2 3">A2P</strain>
    </source>
</reference>
<sequence length="440" mass="49782">MNTHSFHDYAQGGFWLVFIVSAVLLVLRISSAVKLKDVPHEFCWIMRTSFGAEHEVVIKYSNFVKAYRDREGVTYKYFNENGQSYFESASSYIVGATRESLKRGMSTKLIVDSNDFSSHITSGIAPEEKPISNNKRFVAGRYMVDCIEIKECFDFTGFSDLIILNVVISAPRGIITFRNCWIVNIELKSEPIDADIDVHRLFLVGCHVGMMRINPESVGSLIIDRSVICNLRCKGSEHRSPFREITISNDSQILSPRINEDGGYFGVYSEDMQALRNFRGHLEARGELSALAVVRSNEMRIERIKQDTFLKVVSFCYDAISDFGGKPYRPLAWTISLFIFNVLMIYANNWAMTSLDCSKSSVIESWQAQLCGDYYLNGLARSFFLSAQTIINPFGIIGGDPPVRATNIVLHLWINLTSFISIAALAISFSGVRRQFRLEK</sequence>
<evidence type="ECO:0000313" key="2">
    <source>
        <dbReference type="EMBL" id="SMF52759.1"/>
    </source>
</evidence>
<feature type="transmembrane region" description="Helical" evidence="1">
    <location>
        <begin position="412"/>
        <end position="432"/>
    </location>
</feature>
<organism evidence="2 3">
    <name type="scientific">Azospirillum oryzae</name>
    <dbReference type="NCBI Taxonomy" id="286727"/>
    <lineage>
        <taxon>Bacteria</taxon>
        <taxon>Pseudomonadati</taxon>
        <taxon>Pseudomonadota</taxon>
        <taxon>Alphaproteobacteria</taxon>
        <taxon>Rhodospirillales</taxon>
        <taxon>Azospirillaceae</taxon>
        <taxon>Azospirillum</taxon>
    </lineage>
</organism>
<dbReference type="RefSeq" id="WP_143266613.1">
    <property type="nucleotide sequence ID" value="NZ_FXAK01000005.1"/>
</dbReference>
<protein>
    <submittedName>
        <fullName evidence="2">Uncharacterized protein</fullName>
    </submittedName>
</protein>
<evidence type="ECO:0000256" key="1">
    <source>
        <dbReference type="SAM" id="Phobius"/>
    </source>
</evidence>
<keyword evidence="1" id="KW-0472">Membrane</keyword>
<keyword evidence="1" id="KW-0812">Transmembrane</keyword>
<accession>A0A1X7FJ99</accession>
<dbReference type="STRING" id="286727.SAMN02982917_2918"/>
<dbReference type="Proteomes" id="UP000192936">
    <property type="component" value="Unassembled WGS sequence"/>
</dbReference>
<proteinExistence type="predicted"/>
<dbReference type="AlphaFoldDB" id="A0A1X7FJ99"/>
<feature type="transmembrane region" description="Helical" evidence="1">
    <location>
        <begin position="12"/>
        <end position="30"/>
    </location>
</feature>
<dbReference type="EMBL" id="FXAK01000005">
    <property type="protein sequence ID" value="SMF52759.1"/>
    <property type="molecule type" value="Genomic_DNA"/>
</dbReference>